<dbReference type="Proteomes" id="UP000027982">
    <property type="component" value="Chromosome"/>
</dbReference>
<feature type="domain" description="DUF4139" evidence="1">
    <location>
        <begin position="137"/>
        <end position="421"/>
    </location>
</feature>
<gene>
    <name evidence="2" type="ORF">OP10G_1290</name>
</gene>
<evidence type="ECO:0000313" key="3">
    <source>
        <dbReference type="Proteomes" id="UP000027982"/>
    </source>
</evidence>
<dbReference type="HOGENOM" id="CLU_039933_0_0_0"/>
<dbReference type="PANTHER" id="PTHR38075:SF1">
    <property type="entry name" value="DUF4139 DOMAIN-CONTAINING PROTEIN"/>
    <property type="match status" value="1"/>
</dbReference>
<proteinExistence type="predicted"/>
<reference evidence="2 3" key="1">
    <citation type="journal article" date="2014" name="PLoS ONE">
        <title>The first complete genome sequence of the class fimbriimonadia in the phylum armatimonadetes.</title>
        <authorList>
            <person name="Hu Z.Y."/>
            <person name="Wang Y.Z."/>
            <person name="Im W.T."/>
            <person name="Wang S.Y."/>
            <person name="Zhao G.P."/>
            <person name="Zheng H.J."/>
            <person name="Quan Z.X."/>
        </authorList>
    </citation>
    <scope>NUCLEOTIDE SEQUENCE [LARGE SCALE GENOMIC DNA]</scope>
    <source>
        <strain evidence="2">Gsoil 348</strain>
    </source>
</reference>
<dbReference type="AlphaFoldDB" id="A0A068NM69"/>
<name>A0A068NM69_FIMGI</name>
<dbReference type="KEGG" id="fgi:OP10G_1290"/>
<dbReference type="EMBL" id="CP007139">
    <property type="protein sequence ID" value="AIE84658.1"/>
    <property type="molecule type" value="Genomic_DNA"/>
</dbReference>
<dbReference type="eggNOG" id="COG5316">
    <property type="taxonomic scope" value="Bacteria"/>
</dbReference>
<dbReference type="InterPro" id="IPR037291">
    <property type="entry name" value="DUF4139"/>
</dbReference>
<evidence type="ECO:0000313" key="2">
    <source>
        <dbReference type="EMBL" id="AIE84658.1"/>
    </source>
</evidence>
<evidence type="ECO:0000259" key="1">
    <source>
        <dbReference type="Pfam" id="PF13598"/>
    </source>
</evidence>
<dbReference type="STRING" id="661478.OP10G_1290"/>
<protein>
    <recommendedName>
        <fullName evidence="1">DUF4139 domain-containing protein</fullName>
    </recommendedName>
</protein>
<dbReference type="PANTHER" id="PTHR38075">
    <property type="entry name" value="DUF4139 DOMAIN-CONTAINING PROTEIN"/>
    <property type="match status" value="1"/>
</dbReference>
<organism evidence="2 3">
    <name type="scientific">Fimbriimonas ginsengisoli Gsoil 348</name>
    <dbReference type="NCBI Taxonomy" id="661478"/>
    <lineage>
        <taxon>Bacteria</taxon>
        <taxon>Bacillati</taxon>
        <taxon>Armatimonadota</taxon>
        <taxon>Fimbriimonadia</taxon>
        <taxon>Fimbriimonadales</taxon>
        <taxon>Fimbriimonadaceae</taxon>
        <taxon>Fimbriimonas</taxon>
    </lineage>
</organism>
<dbReference type="Pfam" id="PF13598">
    <property type="entry name" value="DUF4139"/>
    <property type="match status" value="1"/>
</dbReference>
<keyword evidence="3" id="KW-1185">Reference proteome</keyword>
<accession>A0A068NM69</accession>
<sequence length="427" mass="45866">MVQERRPVDLSAGANHLRLGNVSATLDPSSVMFTAPNGSHVVSTTYDLGVGNNQNLIRRLAGKEVELIWASTSGHEGDRIKGKLEPTADGGFLLRTADKVYINPAGTLVAPADSDVATLPGLAVQIESDRGAREELGVSYLTRGLSWSADYVAHLDPATSKMSVECWASVENKTGIPYRDAKIAFVAGSPNRAVREPSYAPASTAAFTVDSARMTKVDTGLAMQPQSIGELYEYKPKDKATIGVDQISRVRMFEATKVPVHLDYGIRLNPLYAWGGGEANHQNAQLSVSLDNKTASGLGMPMPSGSVRIFLRDGDADRYTGADTLGDVPVDGHVNLTLSKVFDVTADSSIVRSKRVDKHTERKTLRVILKNAKATDVEVRVVQAIGGKWTFASGEKPEKIDAATSQWKVRVPAHGKATLESTLNLKG</sequence>